<organism evidence="2 3">
    <name type="scientific">Cuscuta epithymum</name>
    <dbReference type="NCBI Taxonomy" id="186058"/>
    <lineage>
        <taxon>Eukaryota</taxon>
        <taxon>Viridiplantae</taxon>
        <taxon>Streptophyta</taxon>
        <taxon>Embryophyta</taxon>
        <taxon>Tracheophyta</taxon>
        <taxon>Spermatophyta</taxon>
        <taxon>Magnoliopsida</taxon>
        <taxon>eudicotyledons</taxon>
        <taxon>Gunneridae</taxon>
        <taxon>Pentapetalae</taxon>
        <taxon>asterids</taxon>
        <taxon>lamiids</taxon>
        <taxon>Solanales</taxon>
        <taxon>Convolvulaceae</taxon>
        <taxon>Cuscuteae</taxon>
        <taxon>Cuscuta</taxon>
        <taxon>Cuscuta subgen. Cuscuta</taxon>
    </lineage>
</organism>
<proteinExistence type="predicted"/>
<feature type="compositionally biased region" description="Basic and acidic residues" evidence="1">
    <location>
        <begin position="130"/>
        <end position="142"/>
    </location>
</feature>
<feature type="region of interest" description="Disordered" evidence="1">
    <location>
        <begin position="57"/>
        <end position="289"/>
    </location>
</feature>
<keyword evidence="3" id="KW-1185">Reference proteome</keyword>
<feature type="compositionally biased region" description="Low complexity" evidence="1">
    <location>
        <begin position="96"/>
        <end position="106"/>
    </location>
</feature>
<feature type="compositionally biased region" description="Basic and acidic residues" evidence="1">
    <location>
        <begin position="196"/>
        <end position="215"/>
    </location>
</feature>
<feature type="compositionally biased region" description="Basic residues" evidence="1">
    <location>
        <begin position="160"/>
        <end position="174"/>
    </location>
</feature>
<evidence type="ECO:0000256" key="1">
    <source>
        <dbReference type="SAM" id="MobiDB-lite"/>
    </source>
</evidence>
<dbReference type="AlphaFoldDB" id="A0AAV0FVU4"/>
<feature type="compositionally biased region" description="Basic residues" evidence="1">
    <location>
        <begin position="107"/>
        <end position="121"/>
    </location>
</feature>
<dbReference type="Proteomes" id="UP001152523">
    <property type="component" value="Unassembled WGS sequence"/>
</dbReference>
<sequence>MEEDYYMTPQMEKSFDNIDRIMRETQASMVASGEKLKKMVIDMQEAMLTSVAELQNRLQHRSRHTSHHIHRHTSSRSSQKESQMKLRNSYHHPQQRTESSSSSHTSYRSHHHHSPSPHQSRHSASSEELEDRRCRRKTEERFRKNRSLPLTDKQGSSHSSSHHTSHHHSRRSSNPKKSEENFDYSPTHSNSHHRHSDSSERSEEHKLRRGSGERSRKSRPLRVFDTLKSSQSLNHRKTESRTSTHRLQRLETDGLYTRTSLSSINLPKEASRSEKESSDSPVGSQAISEPARGFFQSIKEIEVETNKYVFQKMNDKEEIEEKRQVANKVDLNSLEQKRNVMSGGRLVMDDKEADTAVYNQELTFEMYSSSMFKTIFKTQVEEGLPAPYNLKDHQEYAPVVSSAIVHLSGKGPISCDSPDNLGVDYVTGVLRTTSYINEKTAGSYVEQDIETKELVKVKQGLKIAMFSSGEESAYLLGRQFWKPYLGNNPSCSLVRRNATGIRGILTYLPKPLRFSFSNKVGKDEKGGEVESCIKEFPFSTVLVSEHGKHEGLQKGEEIFFDMECGKVTEQKETALQNYSAVGSSVIINLVLNSLIHQPVKYWEGRGAKKKRKLKIIAVSYRPP</sequence>
<comment type="caution">
    <text evidence="2">The sequence shown here is derived from an EMBL/GenBank/DDBJ whole genome shotgun (WGS) entry which is preliminary data.</text>
</comment>
<name>A0AAV0FVU4_9ASTE</name>
<protein>
    <submittedName>
        <fullName evidence="2">Uncharacterized protein</fullName>
    </submittedName>
</protein>
<feature type="compositionally biased region" description="Basic and acidic residues" evidence="1">
    <location>
        <begin position="269"/>
        <end position="278"/>
    </location>
</feature>
<evidence type="ECO:0000313" key="2">
    <source>
        <dbReference type="EMBL" id="CAH9139326.1"/>
    </source>
</evidence>
<dbReference type="EMBL" id="CAMAPF010001015">
    <property type="protein sequence ID" value="CAH9139326.1"/>
    <property type="molecule type" value="Genomic_DNA"/>
</dbReference>
<feature type="compositionally biased region" description="Basic and acidic residues" evidence="1">
    <location>
        <begin position="236"/>
        <end position="252"/>
    </location>
</feature>
<reference evidence="2" key="1">
    <citation type="submission" date="2022-07" db="EMBL/GenBank/DDBJ databases">
        <authorList>
            <person name="Macas J."/>
            <person name="Novak P."/>
            <person name="Neumann P."/>
        </authorList>
    </citation>
    <scope>NUCLEOTIDE SEQUENCE</scope>
</reference>
<gene>
    <name evidence="2" type="ORF">CEPIT_LOCUS37508</name>
</gene>
<feature type="compositionally biased region" description="Basic residues" evidence="1">
    <location>
        <begin position="58"/>
        <end position="74"/>
    </location>
</feature>
<accession>A0AAV0FVU4</accession>
<evidence type="ECO:0000313" key="3">
    <source>
        <dbReference type="Proteomes" id="UP001152523"/>
    </source>
</evidence>